<proteinExistence type="inferred from homology"/>
<evidence type="ECO:0000313" key="5">
    <source>
        <dbReference type="Proteomes" id="UP001589774"/>
    </source>
</evidence>
<dbReference type="Gene3D" id="3.40.50.720">
    <property type="entry name" value="NAD(P)-binding Rossmann-like Domain"/>
    <property type="match status" value="1"/>
</dbReference>
<protein>
    <submittedName>
        <fullName evidence="4">SDR family NAD(P)-dependent oxidoreductase</fullName>
    </submittedName>
</protein>
<dbReference type="EMBL" id="JBHLWO010000002">
    <property type="protein sequence ID" value="MFC0320170.1"/>
    <property type="molecule type" value="Genomic_DNA"/>
</dbReference>
<dbReference type="PANTHER" id="PTHR43976">
    <property type="entry name" value="SHORT CHAIN DEHYDROGENASE"/>
    <property type="match status" value="1"/>
</dbReference>
<accession>A0ABV6HPZ4</accession>
<dbReference type="InterPro" id="IPR036291">
    <property type="entry name" value="NAD(P)-bd_dom_sf"/>
</dbReference>
<dbReference type="InterPro" id="IPR002347">
    <property type="entry name" value="SDR_fam"/>
</dbReference>
<evidence type="ECO:0000313" key="4">
    <source>
        <dbReference type="EMBL" id="MFC0320170.1"/>
    </source>
</evidence>
<evidence type="ECO:0000256" key="2">
    <source>
        <dbReference type="ARBA" id="ARBA00023002"/>
    </source>
</evidence>
<dbReference type="SUPFAM" id="SSF51735">
    <property type="entry name" value="NAD(P)-binding Rossmann-fold domains"/>
    <property type="match status" value="1"/>
</dbReference>
<dbReference type="Pfam" id="PF00106">
    <property type="entry name" value="adh_short"/>
    <property type="match status" value="1"/>
</dbReference>
<reference evidence="4 5" key="1">
    <citation type="submission" date="2024-09" db="EMBL/GenBank/DDBJ databases">
        <authorList>
            <person name="Sun Q."/>
            <person name="Mori K."/>
        </authorList>
    </citation>
    <scope>NUCLEOTIDE SEQUENCE [LARGE SCALE GENOMIC DNA]</scope>
    <source>
        <strain evidence="4 5">CCM 7765</strain>
    </source>
</reference>
<dbReference type="PROSITE" id="PS00061">
    <property type="entry name" value="ADH_SHORT"/>
    <property type="match status" value="1"/>
</dbReference>
<dbReference type="PANTHER" id="PTHR43976:SF16">
    <property type="entry name" value="SHORT-CHAIN DEHYDROGENASE_REDUCTASE FAMILY PROTEIN"/>
    <property type="match status" value="1"/>
</dbReference>
<dbReference type="CDD" id="cd05374">
    <property type="entry name" value="17beta-HSD-like_SDR_c"/>
    <property type="match status" value="1"/>
</dbReference>
<dbReference type="PRINTS" id="PR00080">
    <property type="entry name" value="SDRFAMILY"/>
</dbReference>
<keyword evidence="5" id="KW-1185">Reference proteome</keyword>
<dbReference type="RefSeq" id="WP_149105867.1">
    <property type="nucleotide sequence ID" value="NZ_JBHLWO010000002.1"/>
</dbReference>
<dbReference type="PRINTS" id="PR00081">
    <property type="entry name" value="GDHRDH"/>
</dbReference>
<dbReference type="InterPro" id="IPR051911">
    <property type="entry name" value="SDR_oxidoreductase"/>
</dbReference>
<comment type="caution">
    <text evidence="4">The sequence shown here is derived from an EMBL/GenBank/DDBJ whole genome shotgun (WGS) entry which is preliminary data.</text>
</comment>
<evidence type="ECO:0000256" key="1">
    <source>
        <dbReference type="ARBA" id="ARBA00006484"/>
    </source>
</evidence>
<comment type="similarity">
    <text evidence="1 3">Belongs to the short-chain dehydrogenases/reductases (SDR) family.</text>
</comment>
<dbReference type="Proteomes" id="UP001589774">
    <property type="component" value="Unassembled WGS sequence"/>
</dbReference>
<gene>
    <name evidence="4" type="ORF">ACFFI0_17730</name>
</gene>
<dbReference type="InterPro" id="IPR020904">
    <property type="entry name" value="Sc_DH/Rdtase_CS"/>
</dbReference>
<keyword evidence="2" id="KW-0560">Oxidoreductase</keyword>
<sequence length="280" mass="30656">MDTTKKVWLVTGASKGLGLSLVKKLLAQNYRVVATSRDIQSLIAEVGEVSDVFLPLEVRLTDNEHVKEGIAKSIAHFGQLDVIVNNAGFGQIGTLEELTDEEARNSFDVNVFGSLNVIRNAMPYLRKNRSGHIFNIASVGGFSGAFPGWGIYCATKFAVVGFTESLAEEVKGLGVHATVVYPGYFRTDFLAKGSVKTPQHTIDEYEAARQSQQAHLSDINGNQPNDPEKAAEVLIAISKEEKPPVHLFLGSDAYDIVYKKVDFITSEVEQWKSYTLSTAL</sequence>
<evidence type="ECO:0000256" key="3">
    <source>
        <dbReference type="RuleBase" id="RU000363"/>
    </source>
</evidence>
<name>A0ABV6HPZ4_9SPHI</name>
<organism evidence="4 5">
    <name type="scientific">Olivibacter oleidegradans</name>
    <dbReference type="NCBI Taxonomy" id="760123"/>
    <lineage>
        <taxon>Bacteria</taxon>
        <taxon>Pseudomonadati</taxon>
        <taxon>Bacteroidota</taxon>
        <taxon>Sphingobacteriia</taxon>
        <taxon>Sphingobacteriales</taxon>
        <taxon>Sphingobacteriaceae</taxon>
        <taxon>Olivibacter</taxon>
    </lineage>
</organism>